<reference evidence="2 3" key="1">
    <citation type="submission" date="2021-03" db="EMBL/GenBank/DDBJ databases">
        <title>Antimicrobial resistance genes in bacteria isolated from Japanese honey, and their potential for conferring macrolide and lincosamide resistance in the American foulbrood pathogen Paenibacillus larvae.</title>
        <authorList>
            <person name="Okamoto M."/>
            <person name="Kumagai M."/>
            <person name="Kanamori H."/>
            <person name="Takamatsu D."/>
        </authorList>
    </citation>
    <scope>NUCLEOTIDE SEQUENCE [LARGE SCALE GENOMIC DNA]</scope>
    <source>
        <strain evidence="2 3">J8TS2</strain>
    </source>
</reference>
<gene>
    <name evidence="2" type="ORF">J8TS2_28520</name>
</gene>
<name>A0ABQ4KKQ4_9BACI</name>
<dbReference type="Proteomes" id="UP000679950">
    <property type="component" value="Unassembled WGS sequence"/>
</dbReference>
<dbReference type="Pfam" id="PF19382">
    <property type="entry name" value="DUF5957"/>
    <property type="match status" value="1"/>
</dbReference>
<keyword evidence="1" id="KW-0812">Transmembrane</keyword>
<sequence length="68" mass="7453">MRLFLAVIVGIIGGFIVGIALSSFIGILGMVLWNEPMGIKFLPYFTSFVCAILVPLIDHKSQSRPSKE</sequence>
<comment type="caution">
    <text evidence="2">The sequence shown here is derived from an EMBL/GenBank/DDBJ whole genome shotgun (WGS) entry which is preliminary data.</text>
</comment>
<feature type="transmembrane region" description="Helical" evidence="1">
    <location>
        <begin position="7"/>
        <end position="33"/>
    </location>
</feature>
<proteinExistence type="predicted"/>
<evidence type="ECO:0000313" key="3">
    <source>
        <dbReference type="Proteomes" id="UP000679950"/>
    </source>
</evidence>
<evidence type="ECO:0000313" key="2">
    <source>
        <dbReference type="EMBL" id="GIN58533.1"/>
    </source>
</evidence>
<dbReference type="RefSeq" id="WP_158323881.1">
    <property type="nucleotide sequence ID" value="NZ_BORB01000025.1"/>
</dbReference>
<keyword evidence="1" id="KW-0472">Membrane</keyword>
<feature type="transmembrane region" description="Helical" evidence="1">
    <location>
        <begin position="39"/>
        <end position="57"/>
    </location>
</feature>
<dbReference type="EMBL" id="BORB01000025">
    <property type="protein sequence ID" value="GIN58533.1"/>
    <property type="molecule type" value="Genomic_DNA"/>
</dbReference>
<organism evidence="2 3">
    <name type="scientific">Lederbergia ruris</name>
    <dbReference type="NCBI Taxonomy" id="217495"/>
    <lineage>
        <taxon>Bacteria</taxon>
        <taxon>Bacillati</taxon>
        <taxon>Bacillota</taxon>
        <taxon>Bacilli</taxon>
        <taxon>Bacillales</taxon>
        <taxon>Bacillaceae</taxon>
        <taxon>Lederbergia</taxon>
    </lineage>
</organism>
<evidence type="ECO:0000256" key="1">
    <source>
        <dbReference type="SAM" id="Phobius"/>
    </source>
</evidence>
<dbReference type="InterPro" id="IPR046001">
    <property type="entry name" value="DUF5957"/>
</dbReference>
<protein>
    <submittedName>
        <fullName evidence="2">Uncharacterized protein</fullName>
    </submittedName>
</protein>
<keyword evidence="3" id="KW-1185">Reference proteome</keyword>
<keyword evidence="1" id="KW-1133">Transmembrane helix</keyword>
<accession>A0ABQ4KKQ4</accession>